<dbReference type="InterPro" id="IPR023574">
    <property type="entry name" value="Ribosomal_uL4_dom_sf"/>
</dbReference>
<accession>A0A7J8E397</accession>
<dbReference type="EMBL" id="JACASF010000015">
    <property type="protein sequence ID" value="KAF6429739.1"/>
    <property type="molecule type" value="Genomic_DNA"/>
</dbReference>
<dbReference type="InterPro" id="IPR045240">
    <property type="entry name" value="Ribosomal_uL4_euk/arch"/>
</dbReference>
<evidence type="ECO:0000313" key="5">
    <source>
        <dbReference type="Proteomes" id="UP000550707"/>
    </source>
</evidence>
<dbReference type="Proteomes" id="UP000550707">
    <property type="component" value="Unassembled WGS sequence"/>
</dbReference>
<evidence type="ECO:0000256" key="3">
    <source>
        <dbReference type="ARBA" id="ARBA00023274"/>
    </source>
</evidence>
<sequence>MESSGKNVTLPAVFKAPIQPDIVNFVHTNLCKNNRQPSAVSEFGIHQTGAETWGTGRALARRRSLRWWSSSFWPGCFWTHALWGLHICTNRNLVPLAPQSEHNTVVICHLLCPGCLSFTGAGDI</sequence>
<keyword evidence="3" id="KW-0687">Ribonucleoprotein</keyword>
<comment type="caution">
    <text evidence="4">The sequence shown here is derived from an EMBL/GenBank/DDBJ whole genome shotgun (WGS) entry which is preliminary data.</text>
</comment>
<dbReference type="PANTHER" id="PTHR19431">
    <property type="entry name" value="60S RIBOSOMAL PROTEIN L4"/>
    <property type="match status" value="1"/>
</dbReference>
<protein>
    <submittedName>
        <fullName evidence="4">Uncharacterized protein</fullName>
    </submittedName>
</protein>
<dbReference type="GO" id="GO:1990904">
    <property type="term" value="C:ribonucleoprotein complex"/>
    <property type="evidence" value="ECO:0007669"/>
    <property type="project" value="UniProtKB-KW"/>
</dbReference>
<dbReference type="Gene3D" id="3.40.1370.10">
    <property type="match status" value="1"/>
</dbReference>
<dbReference type="AlphaFoldDB" id="A0A7J8E397"/>
<dbReference type="GO" id="GO:0005840">
    <property type="term" value="C:ribosome"/>
    <property type="evidence" value="ECO:0007669"/>
    <property type="project" value="UniProtKB-KW"/>
</dbReference>
<dbReference type="GO" id="GO:0003735">
    <property type="term" value="F:structural constituent of ribosome"/>
    <property type="evidence" value="ECO:0007669"/>
    <property type="project" value="InterPro"/>
</dbReference>
<evidence type="ECO:0000256" key="1">
    <source>
        <dbReference type="ARBA" id="ARBA00010528"/>
    </source>
</evidence>
<organism evidence="4 5">
    <name type="scientific">Molossus molossus</name>
    <name type="common">Pallas' mastiff bat</name>
    <name type="synonym">Vespertilio molossus</name>
    <dbReference type="NCBI Taxonomy" id="27622"/>
    <lineage>
        <taxon>Eukaryota</taxon>
        <taxon>Metazoa</taxon>
        <taxon>Chordata</taxon>
        <taxon>Craniata</taxon>
        <taxon>Vertebrata</taxon>
        <taxon>Euteleostomi</taxon>
        <taxon>Mammalia</taxon>
        <taxon>Eutheria</taxon>
        <taxon>Laurasiatheria</taxon>
        <taxon>Chiroptera</taxon>
        <taxon>Yangochiroptera</taxon>
        <taxon>Molossidae</taxon>
        <taxon>Molossus</taxon>
    </lineage>
</organism>
<keyword evidence="2" id="KW-0689">Ribosomal protein</keyword>
<name>A0A7J8E397_MOLMO</name>
<dbReference type="GO" id="GO:0006412">
    <property type="term" value="P:translation"/>
    <property type="evidence" value="ECO:0007669"/>
    <property type="project" value="InterPro"/>
</dbReference>
<evidence type="ECO:0000313" key="4">
    <source>
        <dbReference type="EMBL" id="KAF6429739.1"/>
    </source>
</evidence>
<dbReference type="InParanoid" id="A0A7J8E397"/>
<keyword evidence="5" id="KW-1185">Reference proteome</keyword>
<comment type="similarity">
    <text evidence="1">Belongs to the universal ribosomal protein uL4 family.</text>
</comment>
<dbReference type="SUPFAM" id="SSF52166">
    <property type="entry name" value="Ribosomal protein L4"/>
    <property type="match status" value="1"/>
</dbReference>
<proteinExistence type="inferred from homology"/>
<reference evidence="4 5" key="1">
    <citation type="journal article" date="2020" name="Nature">
        <title>Six reference-quality genomes reveal evolution of bat adaptations.</title>
        <authorList>
            <person name="Jebb D."/>
            <person name="Huang Z."/>
            <person name="Pippel M."/>
            <person name="Hughes G.M."/>
            <person name="Lavrichenko K."/>
            <person name="Devanna P."/>
            <person name="Winkler S."/>
            <person name="Jermiin L.S."/>
            <person name="Skirmuntt E.C."/>
            <person name="Katzourakis A."/>
            <person name="Burkitt-Gray L."/>
            <person name="Ray D.A."/>
            <person name="Sullivan K.A.M."/>
            <person name="Roscito J.G."/>
            <person name="Kirilenko B.M."/>
            <person name="Davalos L.M."/>
            <person name="Corthals A.P."/>
            <person name="Power M.L."/>
            <person name="Jones G."/>
            <person name="Ransome R.D."/>
            <person name="Dechmann D.K.N."/>
            <person name="Locatelli A.G."/>
            <person name="Puechmaille S.J."/>
            <person name="Fedrigo O."/>
            <person name="Jarvis E.D."/>
            <person name="Hiller M."/>
            <person name="Vernes S.C."/>
            <person name="Myers E.W."/>
            <person name="Teeling E.C."/>
        </authorList>
    </citation>
    <scope>NUCLEOTIDE SEQUENCE [LARGE SCALE GENOMIC DNA]</scope>
    <source>
        <strain evidence="4">MMolMol1</strain>
        <tissue evidence="4">Muscle</tissue>
    </source>
</reference>
<evidence type="ECO:0000256" key="2">
    <source>
        <dbReference type="ARBA" id="ARBA00022980"/>
    </source>
</evidence>
<gene>
    <name evidence="4" type="ORF">HJG59_009059</name>
</gene>